<dbReference type="InterPro" id="IPR021139">
    <property type="entry name" value="NYN"/>
</dbReference>
<dbReference type="PROSITE" id="PS51644">
    <property type="entry name" value="HTH_OST"/>
    <property type="match status" value="2"/>
</dbReference>
<dbReference type="GO" id="GO:0004540">
    <property type="term" value="F:RNA nuclease activity"/>
    <property type="evidence" value="ECO:0007669"/>
    <property type="project" value="InterPro"/>
</dbReference>
<dbReference type="Proteomes" id="UP000316659">
    <property type="component" value="Unassembled WGS sequence"/>
</dbReference>
<accession>A0A4Y4DU33</accession>
<dbReference type="InterPro" id="IPR025605">
    <property type="entry name" value="OST-HTH/LOTUS_dom"/>
</dbReference>
<feature type="domain" description="HTH OST-type" evidence="2">
    <location>
        <begin position="290"/>
        <end position="365"/>
    </location>
</feature>
<feature type="compositionally biased region" description="Low complexity" evidence="1">
    <location>
        <begin position="187"/>
        <end position="199"/>
    </location>
</feature>
<evidence type="ECO:0000313" key="3">
    <source>
        <dbReference type="EMBL" id="GED08147.1"/>
    </source>
</evidence>
<dbReference type="PANTHER" id="PTHR35811:SF1">
    <property type="entry name" value="HTH OST-TYPE DOMAIN-CONTAINING PROTEIN"/>
    <property type="match status" value="1"/>
</dbReference>
<dbReference type="CDD" id="cd11297">
    <property type="entry name" value="PIN_LabA-like_N_1"/>
    <property type="match status" value="1"/>
</dbReference>
<reference evidence="3 4" key="1">
    <citation type="submission" date="2019-06" db="EMBL/GenBank/DDBJ databases">
        <title>Whole genome shotgun sequence of Cellulosimicrobium cellulans NBRC 15516.</title>
        <authorList>
            <person name="Hosoyama A."/>
            <person name="Uohara A."/>
            <person name="Ohji S."/>
            <person name="Ichikawa N."/>
        </authorList>
    </citation>
    <scope>NUCLEOTIDE SEQUENCE [LARGE SCALE GENOMIC DNA]</scope>
    <source>
        <strain evidence="3 4">NBRC 15516</strain>
    </source>
</reference>
<feature type="domain" description="HTH OST-type" evidence="2">
    <location>
        <begin position="368"/>
        <end position="442"/>
    </location>
</feature>
<evidence type="ECO:0000259" key="2">
    <source>
        <dbReference type="PROSITE" id="PS51644"/>
    </source>
</evidence>
<sequence>MLFGGASRRAAPRLTGMDTEERLAVFIDYENLALGAREHLGGMTFDFGPIADALAVRGRVVVRRAYADWSYFDEDRRSLTRHQVELIEMPQRMGASRKNAADIKMVVDAIEMAFERDYISTFVMCTGDSDFSPLVHKLRELNKRVIGVGVEKSTSRLLPPACDEFLFYDRLEGVDVPDEPEPRSVRGSRASGATTSGGAKPKRSGGRTSGRRKATEIAEPEVETPAAAALAELGEAVGRSSRRGEPVATENAQVDGGTTPVEQPTDEPTLVEAAAPEADDDAPPSEDVPMEVRVAQTLADLEASTSGPVTASVLKRTLLRKDPTFSEADYGFRNFGEFLRFLADRSFVELAPGPATGDPEVSLPAQGDTDQAFALVRDVVREEGGSTVLSGLKNAIRKKRPDFSEKALGYRGFLQFCKAAQAAGAVDLAWDDDADDYRVSVA</sequence>
<dbReference type="AlphaFoldDB" id="A0A4Y4DU33"/>
<name>A0A4Y4DU33_CELCE</name>
<evidence type="ECO:0000313" key="4">
    <source>
        <dbReference type="Proteomes" id="UP000316659"/>
    </source>
</evidence>
<feature type="compositionally biased region" description="Low complexity" evidence="1">
    <location>
        <begin position="223"/>
        <end position="238"/>
    </location>
</feature>
<organism evidence="3 4">
    <name type="scientific">Cellulosimicrobium cellulans</name>
    <name type="common">Arthrobacter luteus</name>
    <dbReference type="NCBI Taxonomy" id="1710"/>
    <lineage>
        <taxon>Bacteria</taxon>
        <taxon>Bacillati</taxon>
        <taxon>Actinomycetota</taxon>
        <taxon>Actinomycetes</taxon>
        <taxon>Micrococcales</taxon>
        <taxon>Promicromonosporaceae</taxon>
        <taxon>Cellulosimicrobium</taxon>
    </lineage>
</organism>
<protein>
    <recommendedName>
        <fullName evidence="2">HTH OST-type domain-containing protein</fullName>
    </recommendedName>
</protein>
<comment type="caution">
    <text evidence="3">The sequence shown here is derived from an EMBL/GenBank/DDBJ whole genome shotgun (WGS) entry which is preliminary data.</text>
</comment>
<dbReference type="EMBL" id="BJNZ01000001">
    <property type="protein sequence ID" value="GED08147.1"/>
    <property type="molecule type" value="Genomic_DNA"/>
</dbReference>
<dbReference type="Gene3D" id="3.40.50.1010">
    <property type="entry name" value="5'-nuclease"/>
    <property type="match status" value="1"/>
</dbReference>
<dbReference type="PANTHER" id="PTHR35811">
    <property type="entry name" value="SLR1870 PROTEIN"/>
    <property type="match status" value="1"/>
</dbReference>
<gene>
    <name evidence="3" type="ORF">CCE02nite_01460</name>
</gene>
<evidence type="ECO:0000256" key="1">
    <source>
        <dbReference type="SAM" id="MobiDB-lite"/>
    </source>
</evidence>
<feature type="region of interest" description="Disordered" evidence="1">
    <location>
        <begin position="176"/>
        <end position="266"/>
    </location>
</feature>
<proteinExistence type="predicted"/>
<dbReference type="Pfam" id="PF12872">
    <property type="entry name" value="OST-HTH"/>
    <property type="match status" value="2"/>
</dbReference>
<feature type="compositionally biased region" description="Basic residues" evidence="1">
    <location>
        <begin position="200"/>
        <end position="212"/>
    </location>
</feature>
<dbReference type="Pfam" id="PF01936">
    <property type="entry name" value="NYN"/>
    <property type="match status" value="1"/>
</dbReference>